<dbReference type="AlphaFoldDB" id="A0A6J4MZM2"/>
<dbReference type="EMBL" id="CADCUL010000091">
    <property type="protein sequence ID" value="CAA9372041.1"/>
    <property type="molecule type" value="Genomic_DNA"/>
</dbReference>
<evidence type="ECO:0000313" key="1">
    <source>
        <dbReference type="EMBL" id="CAA9372041.1"/>
    </source>
</evidence>
<protein>
    <submittedName>
        <fullName evidence="1">Uncharacterized protein</fullName>
    </submittedName>
</protein>
<proteinExistence type="predicted"/>
<feature type="non-terminal residue" evidence="1">
    <location>
        <position position="51"/>
    </location>
</feature>
<feature type="non-terminal residue" evidence="1">
    <location>
        <position position="1"/>
    </location>
</feature>
<name>A0A6J4MZM2_9ACTN</name>
<organism evidence="1">
    <name type="scientific">uncultured Nocardioidaceae bacterium</name>
    <dbReference type="NCBI Taxonomy" id="253824"/>
    <lineage>
        <taxon>Bacteria</taxon>
        <taxon>Bacillati</taxon>
        <taxon>Actinomycetota</taxon>
        <taxon>Actinomycetes</taxon>
        <taxon>Propionibacteriales</taxon>
        <taxon>Nocardioidaceae</taxon>
        <taxon>environmental samples</taxon>
    </lineage>
</organism>
<gene>
    <name evidence="1" type="ORF">AVDCRST_MAG21-1095</name>
</gene>
<accession>A0A6J4MZM2</accession>
<sequence>CSATWSGAPPSMAERVGCSTGGSRPRCGSPWEHCSGSASRCISCSSCICTP</sequence>
<reference evidence="1" key="1">
    <citation type="submission" date="2020-02" db="EMBL/GenBank/DDBJ databases">
        <authorList>
            <person name="Meier V. D."/>
        </authorList>
    </citation>
    <scope>NUCLEOTIDE SEQUENCE</scope>
    <source>
        <strain evidence="1">AVDCRST_MAG21</strain>
    </source>
</reference>